<dbReference type="NCBIfam" id="TIGR00696">
    <property type="entry name" value="wecG_tagA_cpsF"/>
    <property type="match status" value="1"/>
</dbReference>
<keyword evidence="4" id="KW-1185">Reference proteome</keyword>
<name>A0ABS0S7J5_9HYPH</name>
<accession>A0ABS0S7J5</accession>
<proteinExistence type="predicted"/>
<dbReference type="Pfam" id="PF03808">
    <property type="entry name" value="Glyco_tran_WecG"/>
    <property type="match status" value="1"/>
</dbReference>
<dbReference type="RefSeq" id="WP_198473377.1">
    <property type="nucleotide sequence ID" value="NZ_JADGMQ010000001.1"/>
</dbReference>
<evidence type="ECO:0000313" key="3">
    <source>
        <dbReference type="EMBL" id="MBI1619237.1"/>
    </source>
</evidence>
<keyword evidence="1" id="KW-0328">Glycosyltransferase</keyword>
<dbReference type="InterPro" id="IPR004629">
    <property type="entry name" value="WecG_TagA_CpsF"/>
</dbReference>
<dbReference type="Proteomes" id="UP000601789">
    <property type="component" value="Unassembled WGS sequence"/>
</dbReference>
<evidence type="ECO:0000256" key="2">
    <source>
        <dbReference type="ARBA" id="ARBA00022679"/>
    </source>
</evidence>
<dbReference type="PANTHER" id="PTHR34136">
    <property type="match status" value="1"/>
</dbReference>
<gene>
    <name evidence="3" type="ORF">IOD40_00975</name>
</gene>
<keyword evidence="2" id="KW-0808">Transferase</keyword>
<dbReference type="EMBL" id="JADGMQ010000001">
    <property type="protein sequence ID" value="MBI1619237.1"/>
    <property type="molecule type" value="Genomic_DNA"/>
</dbReference>
<dbReference type="CDD" id="cd06533">
    <property type="entry name" value="Glyco_transf_WecG_TagA"/>
    <property type="match status" value="1"/>
</dbReference>
<comment type="caution">
    <text evidence="3">The sequence shown here is derived from an EMBL/GenBank/DDBJ whole genome shotgun (WGS) entry which is preliminary data.</text>
</comment>
<evidence type="ECO:0000256" key="1">
    <source>
        <dbReference type="ARBA" id="ARBA00022676"/>
    </source>
</evidence>
<protein>
    <submittedName>
        <fullName evidence="3">WecB/TagA/CpsF family glycosyltransferase</fullName>
    </submittedName>
</protein>
<organism evidence="3 4">
    <name type="scientific">Aquamicrobium zhengzhouense</name>
    <dbReference type="NCBI Taxonomy" id="2781738"/>
    <lineage>
        <taxon>Bacteria</taxon>
        <taxon>Pseudomonadati</taxon>
        <taxon>Pseudomonadota</taxon>
        <taxon>Alphaproteobacteria</taxon>
        <taxon>Hyphomicrobiales</taxon>
        <taxon>Phyllobacteriaceae</taxon>
        <taxon>Aquamicrobium</taxon>
    </lineage>
</organism>
<reference evidence="3 4" key="1">
    <citation type="submission" date="2020-10" db="EMBL/GenBank/DDBJ databases">
        <title>Aquamicrobium zhengzhouensis sp. nov., a exopolysaccharide producing bacterium isolated from farmland soil.</title>
        <authorList>
            <person name="Wang X."/>
        </authorList>
    </citation>
    <scope>NUCLEOTIDE SEQUENCE [LARGE SCALE GENOMIC DNA]</scope>
    <source>
        <strain evidence="4">cd-1</strain>
    </source>
</reference>
<dbReference type="PANTHER" id="PTHR34136:SF1">
    <property type="entry name" value="UDP-N-ACETYL-D-MANNOSAMINURONIC ACID TRANSFERASE"/>
    <property type="match status" value="1"/>
</dbReference>
<evidence type="ECO:0000313" key="4">
    <source>
        <dbReference type="Proteomes" id="UP000601789"/>
    </source>
</evidence>
<sequence>MNVQPRHDRRLLFGFQLDPLTLDEVVRRCSVAIALRQPMLIGVLNAAKIVKARRDDLLLHSLLDCNLLLADGQAVVWASRLLKRPLPERVAGIDLFEKLLALADREERSIYLLGAKPEVLGAVKEAVRQRFPGARIAGSHHGYFAEDDSEEIAREIGASDADMLFLGMTSPRKEIFVAKFGPALNVSVVHGVGGSFDIMAGQTKRAPVAWQRAGMEWAYRVVQEPRRMWWRYLSTNTSFILLTIGELLRPAHPFEGAGSGSAASGIRHI</sequence>